<keyword evidence="2" id="KW-0805">Transcription regulation</keyword>
<dbReference type="InterPro" id="IPR050595">
    <property type="entry name" value="Bact_response_regulator"/>
</dbReference>
<dbReference type="RefSeq" id="WP_374839427.1">
    <property type="nucleotide sequence ID" value="NZ_JBHEEW010000009.1"/>
</dbReference>
<gene>
    <name evidence="6" type="ORF">ACFQ33_12965</name>
</gene>
<dbReference type="Pfam" id="PF22029">
    <property type="entry name" value="PhyR_sigma2"/>
    <property type="match status" value="1"/>
</dbReference>
<dbReference type="Gene3D" id="1.10.10.10">
    <property type="entry name" value="Winged helix-like DNA-binding domain superfamily/Winged helix DNA-binding domain"/>
    <property type="match status" value="1"/>
</dbReference>
<dbReference type="Proteomes" id="UP001597173">
    <property type="component" value="Unassembled WGS sequence"/>
</dbReference>
<evidence type="ECO:0000259" key="5">
    <source>
        <dbReference type="PROSITE" id="PS50110"/>
    </source>
</evidence>
<dbReference type="PROSITE" id="PS50110">
    <property type="entry name" value="RESPONSE_REGULATORY"/>
    <property type="match status" value="1"/>
</dbReference>
<feature type="domain" description="Response regulatory" evidence="5">
    <location>
        <begin position="145"/>
        <end position="258"/>
    </location>
</feature>
<keyword evidence="1 4" id="KW-0597">Phosphoprotein</keyword>
<dbReference type="InterPro" id="IPR001789">
    <property type="entry name" value="Sig_transdc_resp-reg_receiver"/>
</dbReference>
<dbReference type="Gene3D" id="1.10.1740.10">
    <property type="match status" value="1"/>
</dbReference>
<dbReference type="EMBL" id="JBHTNF010000007">
    <property type="protein sequence ID" value="MFD1328802.1"/>
    <property type="molecule type" value="Genomic_DNA"/>
</dbReference>
<accession>A0ABW3YY00</accession>
<evidence type="ECO:0000313" key="6">
    <source>
        <dbReference type="EMBL" id="MFD1328802.1"/>
    </source>
</evidence>
<evidence type="ECO:0000256" key="2">
    <source>
        <dbReference type="ARBA" id="ARBA00023015"/>
    </source>
</evidence>
<dbReference type="SUPFAM" id="SSF52172">
    <property type="entry name" value="CheY-like"/>
    <property type="match status" value="1"/>
</dbReference>
<comment type="caution">
    <text evidence="6">The sequence shown here is derived from an EMBL/GenBank/DDBJ whole genome shotgun (WGS) entry which is preliminary data.</text>
</comment>
<dbReference type="Pfam" id="PF22233">
    <property type="entry name" value="PhyR_sigma-like"/>
    <property type="match status" value="1"/>
</dbReference>
<organism evidence="6 7">
    <name type="scientific">Mycoplana ramosa</name>
    <name type="common">Mycoplana bullata</name>
    <dbReference type="NCBI Taxonomy" id="40837"/>
    <lineage>
        <taxon>Bacteria</taxon>
        <taxon>Pseudomonadati</taxon>
        <taxon>Pseudomonadota</taxon>
        <taxon>Alphaproteobacteria</taxon>
        <taxon>Hyphomicrobiales</taxon>
        <taxon>Rhizobiaceae</taxon>
        <taxon>Mycoplana</taxon>
    </lineage>
</organism>
<keyword evidence="7" id="KW-1185">Reference proteome</keyword>
<dbReference type="Pfam" id="PF00072">
    <property type="entry name" value="Response_reg"/>
    <property type="match status" value="1"/>
</dbReference>
<evidence type="ECO:0000256" key="4">
    <source>
        <dbReference type="PROSITE-ProRule" id="PRU00169"/>
    </source>
</evidence>
<proteinExistence type="predicted"/>
<dbReference type="CDD" id="cd17540">
    <property type="entry name" value="REC_PhyR"/>
    <property type="match status" value="1"/>
</dbReference>
<dbReference type="PANTHER" id="PTHR44591">
    <property type="entry name" value="STRESS RESPONSE REGULATOR PROTEIN 1"/>
    <property type="match status" value="1"/>
</dbReference>
<dbReference type="Gene3D" id="3.40.50.2300">
    <property type="match status" value="1"/>
</dbReference>
<evidence type="ECO:0000256" key="1">
    <source>
        <dbReference type="ARBA" id="ARBA00022553"/>
    </source>
</evidence>
<dbReference type="InterPro" id="IPR053866">
    <property type="entry name" value="PhyR_sigma2"/>
</dbReference>
<feature type="modified residue" description="4-aspartylphosphate" evidence="4">
    <location>
        <position position="195"/>
    </location>
</feature>
<name>A0ABW3YY00_MYCRA</name>
<dbReference type="PANTHER" id="PTHR44591:SF3">
    <property type="entry name" value="RESPONSE REGULATORY DOMAIN-CONTAINING PROTEIN"/>
    <property type="match status" value="1"/>
</dbReference>
<evidence type="ECO:0000256" key="3">
    <source>
        <dbReference type="ARBA" id="ARBA00023163"/>
    </source>
</evidence>
<sequence length="268" mass="28790">MPISDRILPYLPGLRRYARALTGSQSSGDAYVAATLEAALSDSQILGSNDGDGEEDDRLCLFRLLSRMISTGPLSLSVTMPIRSGAEAPLDLAAVPPRVRQVLLLVTMEGFSTTQAGKILELDESGVRDLLDSAYREIAAQAETGIMIIEDEPLIALDLADMIIDMGHHVSGIARTRAEAEQVWSETLPGLILADVQLADGSSGIDAVNSILSRTDLPVIFVTAYPDRLLTGERPEPAYLISKPFNPETIKVLINQALLTNLSHRAAA</sequence>
<dbReference type="NCBIfam" id="NF006623">
    <property type="entry name" value="PRK09191.1"/>
    <property type="match status" value="1"/>
</dbReference>
<dbReference type="SUPFAM" id="SSF88659">
    <property type="entry name" value="Sigma3 and sigma4 domains of RNA polymerase sigma factors"/>
    <property type="match status" value="1"/>
</dbReference>
<dbReference type="InterPro" id="IPR036388">
    <property type="entry name" value="WH-like_DNA-bd_sf"/>
</dbReference>
<dbReference type="PIRSF" id="PIRSF036400">
    <property type="entry name" value="RR_Ctr_UCP036400"/>
    <property type="match status" value="1"/>
</dbReference>
<protein>
    <submittedName>
        <fullName evidence="6">Response regulator</fullName>
    </submittedName>
</protein>
<evidence type="ECO:0000313" key="7">
    <source>
        <dbReference type="Proteomes" id="UP001597173"/>
    </source>
</evidence>
<dbReference type="InterPro" id="IPR011006">
    <property type="entry name" value="CheY-like_superfamily"/>
</dbReference>
<keyword evidence="3" id="KW-0804">Transcription</keyword>
<dbReference type="InterPro" id="IPR013324">
    <property type="entry name" value="RNA_pol_sigma_r3/r4-like"/>
</dbReference>
<dbReference type="SMART" id="SM00448">
    <property type="entry name" value="REC"/>
    <property type="match status" value="1"/>
</dbReference>
<dbReference type="InterPro" id="IPR053867">
    <property type="entry name" value="PhyR_sigma4"/>
</dbReference>
<dbReference type="InterPro" id="IPR014605">
    <property type="entry name" value="Sig_resp-reg_PhyR"/>
</dbReference>
<reference evidence="7" key="1">
    <citation type="journal article" date="2019" name="Int. J. Syst. Evol. Microbiol.">
        <title>The Global Catalogue of Microorganisms (GCM) 10K type strain sequencing project: providing services to taxonomists for standard genome sequencing and annotation.</title>
        <authorList>
            <consortium name="The Broad Institute Genomics Platform"/>
            <consortium name="The Broad Institute Genome Sequencing Center for Infectious Disease"/>
            <person name="Wu L."/>
            <person name="Ma J."/>
        </authorList>
    </citation>
    <scope>NUCLEOTIDE SEQUENCE [LARGE SCALE GENOMIC DNA]</scope>
    <source>
        <strain evidence="7">CCUG 55609</strain>
    </source>
</reference>